<keyword evidence="3 6" id="KW-0812">Transmembrane</keyword>
<dbReference type="PANTHER" id="PTHR30086">
    <property type="entry name" value="ARGININE EXPORTER PROTEIN ARGO"/>
    <property type="match status" value="1"/>
</dbReference>
<comment type="caution">
    <text evidence="7">The sequence shown here is derived from an EMBL/GenBank/DDBJ whole genome shotgun (WGS) entry which is preliminary data.</text>
</comment>
<dbReference type="PANTHER" id="PTHR30086:SF20">
    <property type="entry name" value="ARGININE EXPORTER PROTEIN ARGO-RELATED"/>
    <property type="match status" value="1"/>
</dbReference>
<dbReference type="RefSeq" id="WP_037340336.1">
    <property type="nucleotide sequence ID" value="NZ_APNK01000033.1"/>
</dbReference>
<dbReference type="InterPro" id="IPR001123">
    <property type="entry name" value="LeuE-type"/>
</dbReference>
<gene>
    <name evidence="7" type="ORF">C41B8_15645</name>
</gene>
<dbReference type="Proteomes" id="UP000028302">
    <property type="component" value="Unassembled WGS sequence"/>
</dbReference>
<protein>
    <submittedName>
        <fullName evidence="7">Lysine exporter protein LysE/YggA</fullName>
    </submittedName>
</protein>
<dbReference type="AlphaFoldDB" id="A0A084IHZ0"/>
<feature type="transmembrane region" description="Helical" evidence="6">
    <location>
        <begin position="6"/>
        <end position="28"/>
    </location>
</feature>
<keyword evidence="5 6" id="KW-0472">Membrane</keyword>
<proteinExistence type="predicted"/>
<feature type="transmembrane region" description="Helical" evidence="6">
    <location>
        <begin position="40"/>
        <end position="65"/>
    </location>
</feature>
<dbReference type="STRING" id="1304275.C41B8_15645"/>
<comment type="subcellular location">
    <subcellularLocation>
        <location evidence="1">Cell membrane</location>
        <topology evidence="1">Multi-pass membrane protein</topology>
    </subcellularLocation>
</comment>
<dbReference type="OrthoDB" id="9804822at2"/>
<dbReference type="GO" id="GO:0005886">
    <property type="term" value="C:plasma membrane"/>
    <property type="evidence" value="ECO:0007669"/>
    <property type="project" value="UniProtKB-SubCell"/>
</dbReference>
<feature type="transmembrane region" description="Helical" evidence="6">
    <location>
        <begin position="188"/>
        <end position="205"/>
    </location>
</feature>
<evidence type="ECO:0000256" key="2">
    <source>
        <dbReference type="ARBA" id="ARBA00022475"/>
    </source>
</evidence>
<feature type="transmembrane region" description="Helical" evidence="6">
    <location>
        <begin position="144"/>
        <end position="168"/>
    </location>
</feature>
<organism evidence="7 8">
    <name type="scientific">Salinisphaera hydrothermalis (strain C41B8)</name>
    <dbReference type="NCBI Taxonomy" id="1304275"/>
    <lineage>
        <taxon>Bacteria</taxon>
        <taxon>Pseudomonadati</taxon>
        <taxon>Pseudomonadota</taxon>
        <taxon>Gammaproteobacteria</taxon>
        <taxon>Salinisphaerales</taxon>
        <taxon>Salinisphaeraceae</taxon>
        <taxon>Salinisphaera</taxon>
    </lineage>
</organism>
<evidence type="ECO:0000256" key="4">
    <source>
        <dbReference type="ARBA" id="ARBA00022989"/>
    </source>
</evidence>
<dbReference type="eggNOG" id="COG1280">
    <property type="taxonomic scope" value="Bacteria"/>
</dbReference>
<evidence type="ECO:0000256" key="6">
    <source>
        <dbReference type="SAM" id="Phobius"/>
    </source>
</evidence>
<keyword evidence="4 6" id="KW-1133">Transmembrane helix</keyword>
<evidence type="ECO:0000313" key="7">
    <source>
        <dbReference type="EMBL" id="KEZ76324.1"/>
    </source>
</evidence>
<keyword evidence="2" id="KW-1003">Cell membrane</keyword>
<accession>A0A084IHZ0</accession>
<dbReference type="GO" id="GO:0015171">
    <property type="term" value="F:amino acid transmembrane transporter activity"/>
    <property type="evidence" value="ECO:0007669"/>
    <property type="project" value="TreeGrafter"/>
</dbReference>
<sequence>MSLHGILLLAFATFVFVMTPGPGVFALISRSLQGGAMAGLALTIGLMTADILYLSAALAGLAFIARDFHTLFLAVRLIGGVYLIALGIRAWRSPATPMGEVGRVRRSPSRDLLAGFLTSASNPKVILFYLGLLPNFVDMQAMTAARFLGTAAVVAFTLAAGALIYIVLCARARRLFASTRAVRYLNRTSAVVLVVAGVLVASGAGQNSSSV</sequence>
<evidence type="ECO:0000256" key="3">
    <source>
        <dbReference type="ARBA" id="ARBA00022692"/>
    </source>
</evidence>
<evidence type="ECO:0000313" key="8">
    <source>
        <dbReference type="Proteomes" id="UP000028302"/>
    </source>
</evidence>
<name>A0A084IHZ0_SALHC</name>
<evidence type="ECO:0000256" key="1">
    <source>
        <dbReference type="ARBA" id="ARBA00004651"/>
    </source>
</evidence>
<dbReference type="EMBL" id="APNK01000033">
    <property type="protein sequence ID" value="KEZ76324.1"/>
    <property type="molecule type" value="Genomic_DNA"/>
</dbReference>
<reference evidence="7 8" key="1">
    <citation type="submission" date="2013-03" db="EMBL/GenBank/DDBJ databases">
        <title>Salinisphaera hydrothermalis C41B8 Genome Sequencing.</title>
        <authorList>
            <person name="Li C."/>
            <person name="Lai Q."/>
            <person name="Shao Z."/>
        </authorList>
    </citation>
    <scope>NUCLEOTIDE SEQUENCE [LARGE SCALE GENOMIC DNA]</scope>
    <source>
        <strain evidence="7 8">C41B8</strain>
    </source>
</reference>
<evidence type="ECO:0000256" key="5">
    <source>
        <dbReference type="ARBA" id="ARBA00023136"/>
    </source>
</evidence>
<feature type="transmembrane region" description="Helical" evidence="6">
    <location>
        <begin position="71"/>
        <end position="91"/>
    </location>
</feature>
<keyword evidence="8" id="KW-1185">Reference proteome</keyword>
<dbReference type="Pfam" id="PF01810">
    <property type="entry name" value="LysE"/>
    <property type="match status" value="1"/>
</dbReference>
<feature type="transmembrane region" description="Helical" evidence="6">
    <location>
        <begin position="112"/>
        <end position="132"/>
    </location>
</feature>